<evidence type="ECO:0000313" key="3">
    <source>
        <dbReference type="Proteomes" id="UP000824998"/>
    </source>
</evidence>
<evidence type="ECO:0000256" key="1">
    <source>
        <dbReference type="SAM" id="MobiDB-lite"/>
    </source>
</evidence>
<sequence>MGLAELGRISGHRRPKVESRKVGEFYLHNLSTWSTIPETWVFWVHASNTVRSDQSFRNIANCVKISGRQNPQADIFQLLHDWLRDDKKGKWVLILDNADDAGFLVEARRTGQDGQTSGIESGNSCKSASLKVVEPRDIIIVGPMNGADGLALFEKKLGWRDDGEDVDELAAVLEYMPLAIVQAAACVSYKVPRYSVRQYLQDFRRSDYKKTSLLNCDGEQLHRDQEAKNSIITTWQISFDHIREIRPTAADLLSLMSFFDRQGIPEALLRSRDEQSQHDQKNNNDDNHTNIDARHSDNDEDKGSQSSMNDRLEDDLLALRNYSFISALFPHAQSAVAQKPKEQDSLADWASVLYKAAWYAWRMGKGVEAEKMSVQAMKERKKILGDKHKDTLVMVMVQVMETRKKKLGTDHLDTLTSITNLASTFWDQGRWDATEELDVQVMETCKKKLGADHLDTLTSISNLASTYQNQGRWDVAEELEVQVIETLTSINNLAFTWKRTGKETEALRLMEECVQFRKRGLGLNHQYYISSCTYLDIWKAEQEDVVLSIRTIEDR</sequence>
<dbReference type="Pfam" id="PF13424">
    <property type="entry name" value="TPR_12"/>
    <property type="match status" value="1"/>
</dbReference>
<dbReference type="EMBL" id="MU251408">
    <property type="protein sequence ID" value="KAG9236414.1"/>
    <property type="molecule type" value="Genomic_DNA"/>
</dbReference>
<accession>A0A9P8C775</accession>
<dbReference type="Gene3D" id="1.25.40.10">
    <property type="entry name" value="Tetratricopeptide repeat domain"/>
    <property type="match status" value="1"/>
</dbReference>
<dbReference type="Proteomes" id="UP000824998">
    <property type="component" value="Unassembled WGS sequence"/>
</dbReference>
<dbReference type="AlphaFoldDB" id="A0A9P8C775"/>
<proteinExistence type="predicted"/>
<evidence type="ECO:0000313" key="2">
    <source>
        <dbReference type="EMBL" id="KAG9236414.1"/>
    </source>
</evidence>
<protein>
    <recommendedName>
        <fullName evidence="4">Kinesin light chain</fullName>
    </recommendedName>
</protein>
<name>A0A9P8C775_9HELO</name>
<dbReference type="InterPro" id="IPR053137">
    <property type="entry name" value="NLR-like"/>
</dbReference>
<dbReference type="Gene3D" id="3.40.50.300">
    <property type="entry name" value="P-loop containing nucleotide triphosphate hydrolases"/>
    <property type="match status" value="1"/>
</dbReference>
<evidence type="ECO:0008006" key="4">
    <source>
        <dbReference type="Google" id="ProtNLM"/>
    </source>
</evidence>
<feature type="region of interest" description="Disordered" evidence="1">
    <location>
        <begin position="271"/>
        <end position="308"/>
    </location>
</feature>
<organism evidence="2 3">
    <name type="scientific">Amylocarpus encephaloides</name>
    <dbReference type="NCBI Taxonomy" id="45428"/>
    <lineage>
        <taxon>Eukaryota</taxon>
        <taxon>Fungi</taxon>
        <taxon>Dikarya</taxon>
        <taxon>Ascomycota</taxon>
        <taxon>Pezizomycotina</taxon>
        <taxon>Leotiomycetes</taxon>
        <taxon>Helotiales</taxon>
        <taxon>Helotiales incertae sedis</taxon>
        <taxon>Amylocarpus</taxon>
    </lineage>
</organism>
<dbReference type="SUPFAM" id="SSF52540">
    <property type="entry name" value="P-loop containing nucleoside triphosphate hydrolases"/>
    <property type="match status" value="1"/>
</dbReference>
<reference evidence="2" key="1">
    <citation type="journal article" date="2021" name="IMA Fungus">
        <title>Genomic characterization of three marine fungi, including Emericellopsis atlantica sp. nov. with signatures of a generalist lifestyle and marine biomass degradation.</title>
        <authorList>
            <person name="Hagestad O.C."/>
            <person name="Hou L."/>
            <person name="Andersen J.H."/>
            <person name="Hansen E.H."/>
            <person name="Altermark B."/>
            <person name="Li C."/>
            <person name="Kuhnert E."/>
            <person name="Cox R.J."/>
            <person name="Crous P.W."/>
            <person name="Spatafora J.W."/>
            <person name="Lail K."/>
            <person name="Amirebrahimi M."/>
            <person name="Lipzen A."/>
            <person name="Pangilinan J."/>
            <person name="Andreopoulos W."/>
            <person name="Hayes R.D."/>
            <person name="Ng V."/>
            <person name="Grigoriev I.V."/>
            <person name="Jackson S.A."/>
            <person name="Sutton T.D.S."/>
            <person name="Dobson A.D.W."/>
            <person name="Rama T."/>
        </authorList>
    </citation>
    <scope>NUCLEOTIDE SEQUENCE</scope>
    <source>
        <strain evidence="2">TRa018bII</strain>
    </source>
</reference>
<feature type="compositionally biased region" description="Basic and acidic residues" evidence="1">
    <location>
        <begin position="271"/>
        <end position="303"/>
    </location>
</feature>
<keyword evidence="3" id="KW-1185">Reference proteome</keyword>
<dbReference type="InterPro" id="IPR027417">
    <property type="entry name" value="P-loop_NTPase"/>
</dbReference>
<dbReference type="SUPFAM" id="SSF48452">
    <property type="entry name" value="TPR-like"/>
    <property type="match status" value="1"/>
</dbReference>
<dbReference type="PANTHER" id="PTHR46082:SF6">
    <property type="entry name" value="AAA+ ATPASE DOMAIN-CONTAINING PROTEIN-RELATED"/>
    <property type="match status" value="1"/>
</dbReference>
<gene>
    <name evidence="2" type="ORF">BJ875DRAFT_439455</name>
</gene>
<dbReference type="PANTHER" id="PTHR46082">
    <property type="entry name" value="ATP/GTP-BINDING PROTEIN-RELATED"/>
    <property type="match status" value="1"/>
</dbReference>
<dbReference type="InterPro" id="IPR011990">
    <property type="entry name" value="TPR-like_helical_dom_sf"/>
</dbReference>
<dbReference type="OrthoDB" id="1658288at2759"/>
<comment type="caution">
    <text evidence="2">The sequence shown here is derived from an EMBL/GenBank/DDBJ whole genome shotgun (WGS) entry which is preliminary data.</text>
</comment>